<gene>
    <name evidence="7" type="ORF">GJU39_16505</name>
</gene>
<dbReference type="GO" id="GO:0003824">
    <property type="term" value="F:catalytic activity"/>
    <property type="evidence" value="ECO:0007669"/>
    <property type="project" value="InterPro"/>
</dbReference>
<evidence type="ECO:0000256" key="3">
    <source>
        <dbReference type="ARBA" id="ARBA00022723"/>
    </source>
</evidence>
<evidence type="ECO:0000256" key="2">
    <source>
        <dbReference type="ARBA" id="ARBA00022691"/>
    </source>
</evidence>
<dbReference type="PANTHER" id="PTHR21180:SF9">
    <property type="entry name" value="TYPE II SECRETION SYSTEM PROTEIN K"/>
    <property type="match status" value="1"/>
</dbReference>
<dbReference type="GO" id="GO:0046872">
    <property type="term" value="F:metal ion binding"/>
    <property type="evidence" value="ECO:0007669"/>
    <property type="project" value="UniProtKB-KW"/>
</dbReference>
<dbReference type="InterPro" id="IPR051675">
    <property type="entry name" value="Endo/Exo/Phosphatase_dom_1"/>
</dbReference>
<dbReference type="InterPro" id="IPR023874">
    <property type="entry name" value="DNA_rSAM_put"/>
</dbReference>
<dbReference type="Pfam" id="PF04055">
    <property type="entry name" value="Radical_SAM"/>
    <property type="match status" value="1"/>
</dbReference>
<evidence type="ECO:0000313" key="7">
    <source>
        <dbReference type="EMBL" id="MRX77691.1"/>
    </source>
</evidence>
<evidence type="ECO:0000313" key="8">
    <source>
        <dbReference type="Proteomes" id="UP000487757"/>
    </source>
</evidence>
<keyword evidence="5" id="KW-0411">Iron-sulfur</keyword>
<name>A0A7K0G213_9SPHI</name>
<keyword evidence="2" id="KW-0949">S-adenosyl-L-methionine</keyword>
<proteinExistence type="predicted"/>
<dbReference type="SUPFAM" id="SSF102114">
    <property type="entry name" value="Radical SAM enzymes"/>
    <property type="match status" value="1"/>
</dbReference>
<dbReference type="AlphaFoldDB" id="A0A7K0G213"/>
<dbReference type="SUPFAM" id="SSF47781">
    <property type="entry name" value="RuvA domain 2-like"/>
    <property type="match status" value="1"/>
</dbReference>
<dbReference type="GO" id="GO:0051536">
    <property type="term" value="F:iron-sulfur cluster binding"/>
    <property type="evidence" value="ECO:0007669"/>
    <property type="project" value="UniProtKB-KW"/>
</dbReference>
<dbReference type="PANTHER" id="PTHR21180">
    <property type="entry name" value="ENDONUCLEASE/EXONUCLEASE/PHOSPHATASE FAMILY DOMAIN-CONTAINING PROTEIN 1"/>
    <property type="match status" value="1"/>
</dbReference>
<dbReference type="RefSeq" id="WP_154282094.1">
    <property type="nucleotide sequence ID" value="NZ_JBHUJQ010000001.1"/>
</dbReference>
<dbReference type="OrthoDB" id="9801154at2"/>
<dbReference type="InterPro" id="IPR013785">
    <property type="entry name" value="Aldolase_TIM"/>
</dbReference>
<dbReference type="Pfam" id="PF12836">
    <property type="entry name" value="HHH_3"/>
    <property type="match status" value="1"/>
</dbReference>
<evidence type="ECO:0000259" key="6">
    <source>
        <dbReference type="Pfam" id="PF04055"/>
    </source>
</evidence>
<dbReference type="Gene3D" id="1.10.150.320">
    <property type="entry name" value="Photosystem II 12 kDa extrinsic protein"/>
    <property type="match status" value="1"/>
</dbReference>
<dbReference type="InterPro" id="IPR010994">
    <property type="entry name" value="RuvA_2-like"/>
</dbReference>
<organism evidence="7 8">
    <name type="scientific">Pedobacter petrophilus</name>
    <dbReference type="NCBI Taxonomy" id="1908241"/>
    <lineage>
        <taxon>Bacteria</taxon>
        <taxon>Pseudomonadati</taxon>
        <taxon>Bacteroidota</taxon>
        <taxon>Sphingobacteriia</taxon>
        <taxon>Sphingobacteriales</taxon>
        <taxon>Sphingobacteriaceae</taxon>
        <taxon>Pedobacter</taxon>
    </lineage>
</organism>
<dbReference type="Proteomes" id="UP000487757">
    <property type="component" value="Unassembled WGS sequence"/>
</dbReference>
<feature type="domain" description="Radical SAM core" evidence="6">
    <location>
        <begin position="61"/>
        <end position="193"/>
    </location>
</feature>
<evidence type="ECO:0000256" key="4">
    <source>
        <dbReference type="ARBA" id="ARBA00023004"/>
    </source>
</evidence>
<keyword evidence="3" id="KW-0479">Metal-binding</keyword>
<comment type="cofactor">
    <cofactor evidence="1">
        <name>[4Fe-4S] cluster</name>
        <dbReference type="ChEBI" id="CHEBI:49883"/>
    </cofactor>
</comment>
<keyword evidence="4" id="KW-0408">Iron</keyword>
<reference evidence="7 8" key="1">
    <citation type="submission" date="2019-11" db="EMBL/GenBank/DDBJ databases">
        <title>Pedobacter petrophilus genome.</title>
        <authorList>
            <person name="Feldbauer M.J."/>
            <person name="Newman J.D."/>
        </authorList>
    </citation>
    <scope>NUCLEOTIDE SEQUENCE [LARGE SCALE GENOMIC DNA]</scope>
    <source>
        <strain evidence="7 8">LMG 29686</strain>
    </source>
</reference>
<dbReference type="EMBL" id="WKKH01000029">
    <property type="protein sequence ID" value="MRX77691.1"/>
    <property type="molecule type" value="Genomic_DNA"/>
</dbReference>
<dbReference type="SFLD" id="SFLDS00029">
    <property type="entry name" value="Radical_SAM"/>
    <property type="match status" value="1"/>
</dbReference>
<evidence type="ECO:0000256" key="1">
    <source>
        <dbReference type="ARBA" id="ARBA00001966"/>
    </source>
</evidence>
<accession>A0A7K0G213</accession>
<dbReference type="InterPro" id="IPR058240">
    <property type="entry name" value="rSAM_sf"/>
</dbReference>
<dbReference type="SFLD" id="SFLDG01102">
    <property type="entry name" value="Uncharacterised_Radical_SAM_Su"/>
    <property type="match status" value="1"/>
</dbReference>
<keyword evidence="8" id="KW-1185">Reference proteome</keyword>
<protein>
    <submittedName>
        <fullName evidence="7">Putative DNA modification/repair radical SAM protein</fullName>
    </submittedName>
</protein>
<sequence>MSDRIREKLNILADAAKYDVSCSSSGGTRKNDNKGIGDSHSSGICHTYTEDGRCVSLLKILLTNHCIYDCLFCVSRKSNDIKRAAFTVDEVVDLTMNFYRRNYIEGLFLSSGIFKNADFTMERLLLVCKKLRLEQRYNGYIHLKTIPGASEELIKEAGLYADRMSINLEMPTEAGLKLLAPEKNHADVIKPLDFIQQNIVQFAADKKLIKHVPKFVPAGQSTQMVIGATPESDKDIMYTANAFYKNFALKRVYYSGYVPISNDSRMPVLGTQPPLLRENRLYQTDWLMRFYGFKVQEILNDANPNLDVDIDPKLSWAIRNMQHFPVDINKADYKMILRIPGIGVMSAKKIVQARKFGKLRIDQLKKIGVAYNRAKHFITCADSPYQLRDYQGTQIKAFIMAESQSKYLKTDNNQLILF</sequence>
<dbReference type="CDD" id="cd01335">
    <property type="entry name" value="Radical_SAM"/>
    <property type="match status" value="1"/>
</dbReference>
<dbReference type="NCBIfam" id="TIGR03916">
    <property type="entry name" value="rSAM_link_UDG"/>
    <property type="match status" value="1"/>
</dbReference>
<dbReference type="InterPro" id="IPR007197">
    <property type="entry name" value="rSAM"/>
</dbReference>
<comment type="caution">
    <text evidence="7">The sequence shown here is derived from an EMBL/GenBank/DDBJ whole genome shotgun (WGS) entry which is preliminary data.</text>
</comment>
<evidence type="ECO:0000256" key="5">
    <source>
        <dbReference type="ARBA" id="ARBA00023014"/>
    </source>
</evidence>
<dbReference type="Gene3D" id="3.20.20.70">
    <property type="entry name" value="Aldolase class I"/>
    <property type="match status" value="1"/>
</dbReference>